<feature type="compositionally biased region" description="Pro residues" evidence="4">
    <location>
        <begin position="70"/>
        <end position="81"/>
    </location>
</feature>
<dbReference type="RefSeq" id="XP_011288868.2">
    <property type="nucleotide sequence ID" value="XM_011290566.3"/>
</dbReference>
<evidence type="ECO:0000256" key="2">
    <source>
        <dbReference type="ARBA" id="ARBA00022691"/>
    </source>
</evidence>
<dbReference type="Gene3D" id="3.40.50.150">
    <property type="entry name" value="Vaccinia Virus protein VP39"/>
    <property type="match status" value="1"/>
</dbReference>
<evidence type="ECO:0000313" key="5">
    <source>
        <dbReference type="Ensembl" id="ENSFCTP00005012301.1"/>
    </source>
</evidence>
<dbReference type="Ensembl" id="ENSFCTT00005018418.1">
    <property type="protein sequence ID" value="ENSFCTP00005012301.1"/>
    <property type="gene ID" value="ENSFCTG00005006620.1"/>
</dbReference>
<evidence type="ECO:0000256" key="1">
    <source>
        <dbReference type="ARBA" id="ARBA00022603"/>
    </source>
</evidence>
<organism evidence="5 6">
    <name type="scientific">Felis catus</name>
    <name type="common">Cat</name>
    <name type="synonym">Felis silvestris catus</name>
    <dbReference type="NCBI Taxonomy" id="9685"/>
    <lineage>
        <taxon>Eukaryota</taxon>
        <taxon>Metazoa</taxon>
        <taxon>Chordata</taxon>
        <taxon>Craniata</taxon>
        <taxon>Vertebrata</taxon>
        <taxon>Euteleostomi</taxon>
        <taxon>Mammalia</taxon>
        <taxon>Eutheria</taxon>
        <taxon>Laurasiatheria</taxon>
        <taxon>Carnivora</taxon>
        <taxon>Feliformia</taxon>
        <taxon>Felidae</taxon>
        <taxon>Felinae</taxon>
        <taxon>Felis</taxon>
    </lineage>
</organism>
<name>A0ABI7WR89_FELCA</name>
<dbReference type="InterPro" id="IPR029063">
    <property type="entry name" value="SAM-dependent_MTases_sf"/>
</dbReference>
<evidence type="ECO:0008006" key="7">
    <source>
        <dbReference type="Google" id="ProtNLM"/>
    </source>
</evidence>
<keyword evidence="1" id="KW-0808">Transferase</keyword>
<dbReference type="Proteomes" id="UP000823872">
    <property type="component" value="Chromosome E3"/>
</dbReference>
<gene>
    <name evidence="5" type="primary">METTL22</name>
</gene>
<evidence type="ECO:0000256" key="3">
    <source>
        <dbReference type="ARBA" id="ARBA00022990"/>
    </source>
</evidence>
<keyword evidence="1" id="KW-0489">Methyltransferase</keyword>
<keyword evidence="3" id="KW-0007">Acetylation</keyword>
<dbReference type="SUPFAM" id="SSF53335">
    <property type="entry name" value="S-adenosyl-L-methionine-dependent methyltransferases"/>
    <property type="match status" value="1"/>
</dbReference>
<reference evidence="5" key="2">
    <citation type="submission" date="2025-08" db="UniProtKB">
        <authorList>
            <consortium name="Ensembl"/>
        </authorList>
    </citation>
    <scope>IDENTIFICATION</scope>
    <source>
        <strain evidence="5">breed Abyssinian</strain>
    </source>
</reference>
<dbReference type="PANTHER" id="PTHR23108:SF0">
    <property type="entry name" value="METHYLTRANSFERASE-LIKE PROTEIN 22"/>
    <property type="match status" value="1"/>
</dbReference>
<keyword evidence="6" id="KW-1185">Reference proteome</keyword>
<feature type="region of interest" description="Disordered" evidence="4">
    <location>
        <begin position="51"/>
        <end position="126"/>
    </location>
</feature>
<dbReference type="InterPro" id="IPR019410">
    <property type="entry name" value="Methyltransf_16"/>
</dbReference>
<dbReference type="PANTHER" id="PTHR23108">
    <property type="entry name" value="METHYLTRANSFERASE-RELATED"/>
    <property type="match status" value="1"/>
</dbReference>
<evidence type="ECO:0000313" key="6">
    <source>
        <dbReference type="Proteomes" id="UP000823872"/>
    </source>
</evidence>
<keyword evidence="2" id="KW-0949">S-adenosyl-L-methionine</keyword>
<dbReference type="InterPro" id="IPR038899">
    <property type="entry name" value="METTL22"/>
</dbReference>
<feature type="compositionally biased region" description="Pro residues" evidence="4">
    <location>
        <begin position="110"/>
        <end position="120"/>
    </location>
</feature>
<accession>A0ABI7WR89</accession>
<reference evidence="5 6" key="1">
    <citation type="submission" date="2021-02" db="EMBL/GenBank/DDBJ databases">
        <title>Safari Cat Assemblies.</title>
        <authorList>
            <person name="Bredemeyer K.R."/>
            <person name="Murphy W.J."/>
        </authorList>
    </citation>
    <scope>NUCLEOTIDE SEQUENCE [LARGE SCALE GENOMIC DNA]</scope>
</reference>
<dbReference type="Pfam" id="PF10294">
    <property type="entry name" value="Methyltransf_16"/>
    <property type="match status" value="1"/>
</dbReference>
<dbReference type="GeneID" id="101091071"/>
<reference evidence="5" key="3">
    <citation type="submission" date="2025-09" db="UniProtKB">
        <authorList>
            <consortium name="Ensembl"/>
        </authorList>
    </citation>
    <scope>IDENTIFICATION</scope>
    <source>
        <strain evidence="5">breed Abyssinian</strain>
    </source>
</reference>
<dbReference type="CDD" id="cd02440">
    <property type="entry name" value="AdoMet_MTases"/>
    <property type="match status" value="1"/>
</dbReference>
<evidence type="ECO:0000256" key="4">
    <source>
        <dbReference type="SAM" id="MobiDB-lite"/>
    </source>
</evidence>
<dbReference type="GeneTree" id="ENSGT00510000048539"/>
<protein>
    <recommendedName>
        <fullName evidence="7">Methyltransferase like 22</fullName>
    </recommendedName>
</protein>
<proteinExistence type="predicted"/>
<sequence>MDEVTFKSDTVLSDVHLYTPNHRHLMVRLNGMGQPVFLSQFKLLWNRDSRTDSGAEGDGRGALLTEETPPSGPGSARPPPGSGHSDATSQVGLGTRLDEDGDLDVERRPPPASDPEPAGPPRDKVHPTILTQEEEDPLADGARESSPRDIVRIEHTMATPLEDVGKQVWRGALLLADYILFQRDLFQGRTVLELGAGTGLASIIAATVARTVYCTDVGADLLAMCQRNIALNGHLTAAGGGVVKVKELDWLRDDLCTDPEVPFSWSQEDVSDLYSHTTILLAAEVFYDDDLTDALFKTLSRLAHKLQNACTAILSVEKRLNFTLRHLDVTCEAYDHFRSWLRRLEGLADGRLRFAVERVEASFPQLLVYERIQQLARWVHQTRPLRKPPSSGTRVGYWAELLPPRPQLMPRPGALEDLCGTGDVTHRIPKHGFSTVLRVHL</sequence>